<evidence type="ECO:0000256" key="4">
    <source>
        <dbReference type="ARBA" id="ARBA00022692"/>
    </source>
</evidence>
<feature type="transmembrane region" description="Helical" evidence="7">
    <location>
        <begin position="137"/>
        <end position="167"/>
    </location>
</feature>
<protein>
    <submittedName>
        <fullName evidence="9">Peptide/nickel transport system permease protein</fullName>
    </submittedName>
</protein>
<feature type="transmembrane region" description="Helical" evidence="7">
    <location>
        <begin position="210"/>
        <end position="234"/>
    </location>
</feature>
<evidence type="ECO:0000256" key="6">
    <source>
        <dbReference type="ARBA" id="ARBA00023136"/>
    </source>
</evidence>
<dbReference type="InterPro" id="IPR050366">
    <property type="entry name" value="BP-dependent_transpt_permease"/>
</dbReference>
<dbReference type="AlphaFoldDB" id="A0A840IJ40"/>
<feature type="domain" description="ABC transmembrane type-1" evidence="8">
    <location>
        <begin position="88"/>
        <end position="277"/>
    </location>
</feature>
<dbReference type="EMBL" id="JACHNU010000006">
    <property type="protein sequence ID" value="MBB4664241.1"/>
    <property type="molecule type" value="Genomic_DNA"/>
</dbReference>
<dbReference type="CDD" id="cd06261">
    <property type="entry name" value="TM_PBP2"/>
    <property type="match status" value="1"/>
</dbReference>
<keyword evidence="4 7" id="KW-0812">Transmembrane</keyword>
<dbReference type="InterPro" id="IPR025966">
    <property type="entry name" value="OppC_N"/>
</dbReference>
<proteinExistence type="inferred from homology"/>
<dbReference type="GO" id="GO:0055085">
    <property type="term" value="P:transmembrane transport"/>
    <property type="evidence" value="ECO:0007669"/>
    <property type="project" value="InterPro"/>
</dbReference>
<feature type="transmembrane region" description="Helical" evidence="7">
    <location>
        <begin position="30"/>
        <end position="49"/>
    </location>
</feature>
<keyword evidence="3" id="KW-1003">Cell membrane</keyword>
<comment type="subcellular location">
    <subcellularLocation>
        <location evidence="1 7">Cell membrane</location>
        <topology evidence="1 7">Multi-pass membrane protein</topology>
    </subcellularLocation>
</comment>
<dbReference type="InterPro" id="IPR035906">
    <property type="entry name" value="MetI-like_sf"/>
</dbReference>
<evidence type="ECO:0000313" key="9">
    <source>
        <dbReference type="EMBL" id="MBB4664241.1"/>
    </source>
</evidence>
<name>A0A840IJ40_9ACTN</name>
<keyword evidence="10" id="KW-1185">Reference proteome</keyword>
<evidence type="ECO:0000256" key="7">
    <source>
        <dbReference type="RuleBase" id="RU363032"/>
    </source>
</evidence>
<comment type="caution">
    <text evidence="9">The sequence shown here is derived from an EMBL/GenBank/DDBJ whole genome shotgun (WGS) entry which is preliminary data.</text>
</comment>
<dbReference type="PANTHER" id="PTHR43386">
    <property type="entry name" value="OLIGOPEPTIDE TRANSPORT SYSTEM PERMEASE PROTEIN APPC"/>
    <property type="match status" value="1"/>
</dbReference>
<dbReference type="SUPFAM" id="SSF161098">
    <property type="entry name" value="MetI-like"/>
    <property type="match status" value="1"/>
</dbReference>
<dbReference type="RefSeq" id="WP_183344084.1">
    <property type="nucleotide sequence ID" value="NZ_JACHNU010000006.1"/>
</dbReference>
<evidence type="ECO:0000256" key="1">
    <source>
        <dbReference type="ARBA" id="ARBA00004651"/>
    </source>
</evidence>
<evidence type="ECO:0000256" key="3">
    <source>
        <dbReference type="ARBA" id="ARBA00022475"/>
    </source>
</evidence>
<keyword evidence="2 7" id="KW-0813">Transport</keyword>
<dbReference type="Gene3D" id="1.10.3720.10">
    <property type="entry name" value="MetI-like"/>
    <property type="match status" value="1"/>
</dbReference>
<evidence type="ECO:0000256" key="5">
    <source>
        <dbReference type="ARBA" id="ARBA00022989"/>
    </source>
</evidence>
<dbReference type="GO" id="GO:0005886">
    <property type="term" value="C:plasma membrane"/>
    <property type="evidence" value="ECO:0007669"/>
    <property type="project" value="UniProtKB-SubCell"/>
</dbReference>
<feature type="transmembrane region" description="Helical" evidence="7">
    <location>
        <begin position="259"/>
        <end position="277"/>
    </location>
</feature>
<comment type="similarity">
    <text evidence="7">Belongs to the binding-protein-dependent transport system permease family.</text>
</comment>
<dbReference type="Pfam" id="PF00528">
    <property type="entry name" value="BPD_transp_1"/>
    <property type="match status" value="1"/>
</dbReference>
<feature type="transmembrane region" description="Helical" evidence="7">
    <location>
        <begin position="179"/>
        <end position="198"/>
    </location>
</feature>
<evidence type="ECO:0000256" key="2">
    <source>
        <dbReference type="ARBA" id="ARBA00022448"/>
    </source>
</evidence>
<dbReference type="PROSITE" id="PS50928">
    <property type="entry name" value="ABC_TM1"/>
    <property type="match status" value="1"/>
</dbReference>
<gene>
    <name evidence="9" type="ORF">BDZ31_003844</name>
</gene>
<sequence length="291" mass="29930">MNALALRRRPLAATSDGGAAPLRLGTGAKVALAVVALLALVALLAPVIAPYDPDKQDLLNIHAGPSADHLLGTDQLGRDILSRLIWGARPSLAGPLVVVLAATAVGVPLALAAGWWGGAVDTVVGRALDLLFAFPGILLAVLAVAMFGSGMVPCVIALAIAFVPLIARVTRSAVLGVRGAPYIAAAEVVGVPTARIWLRHLLPNVAPIVIAQATVAFGYALIDLAVLSFLGFGVQGTTPDWGMMVNAQQSIVQGHPDQAVWAGVLIVVAVSAVSYLGTHLTDRHHRDGRDA</sequence>
<dbReference type="Proteomes" id="UP000585272">
    <property type="component" value="Unassembled WGS sequence"/>
</dbReference>
<evidence type="ECO:0000313" key="10">
    <source>
        <dbReference type="Proteomes" id="UP000585272"/>
    </source>
</evidence>
<keyword evidence="5 7" id="KW-1133">Transmembrane helix</keyword>
<evidence type="ECO:0000259" key="8">
    <source>
        <dbReference type="PROSITE" id="PS50928"/>
    </source>
</evidence>
<keyword evidence="6 7" id="KW-0472">Membrane</keyword>
<dbReference type="Pfam" id="PF12911">
    <property type="entry name" value="OppC_N"/>
    <property type="match status" value="1"/>
</dbReference>
<reference evidence="9 10" key="1">
    <citation type="submission" date="2020-08" db="EMBL/GenBank/DDBJ databases">
        <title>Genomic Encyclopedia of Archaeal and Bacterial Type Strains, Phase II (KMG-II): from individual species to whole genera.</title>
        <authorList>
            <person name="Goeker M."/>
        </authorList>
    </citation>
    <scope>NUCLEOTIDE SEQUENCE [LARGE SCALE GENOMIC DNA]</scope>
    <source>
        <strain evidence="9 10">DSM 23288</strain>
    </source>
</reference>
<dbReference type="InterPro" id="IPR000515">
    <property type="entry name" value="MetI-like"/>
</dbReference>
<dbReference type="PANTHER" id="PTHR43386:SF1">
    <property type="entry name" value="D,D-DIPEPTIDE TRANSPORT SYSTEM PERMEASE PROTEIN DDPC-RELATED"/>
    <property type="match status" value="1"/>
</dbReference>
<accession>A0A840IJ40</accession>
<organism evidence="9 10">
    <name type="scientific">Conexibacter arvalis</name>
    <dbReference type="NCBI Taxonomy" id="912552"/>
    <lineage>
        <taxon>Bacteria</taxon>
        <taxon>Bacillati</taxon>
        <taxon>Actinomycetota</taxon>
        <taxon>Thermoleophilia</taxon>
        <taxon>Solirubrobacterales</taxon>
        <taxon>Conexibacteraceae</taxon>
        <taxon>Conexibacter</taxon>
    </lineage>
</organism>
<feature type="transmembrane region" description="Helical" evidence="7">
    <location>
        <begin position="92"/>
        <end position="116"/>
    </location>
</feature>